<evidence type="ECO:0000259" key="2">
    <source>
        <dbReference type="Pfam" id="PF00329"/>
    </source>
</evidence>
<dbReference type="AlphaFoldDB" id="A0AAU9DBR4"/>
<reference evidence="3 4" key="1">
    <citation type="submission" date="2022-11" db="EMBL/GenBank/DDBJ databases">
        <title>Haliovirga abyssi gen. nov., sp. nov., a mesophilic fermentative bacterium isolated from the Iheya North hydrothermal field and the proposal of Haliovirgaceae fam. nov.</title>
        <authorList>
            <person name="Miyazaki U."/>
            <person name="Tame A."/>
            <person name="Miyazaki J."/>
            <person name="Takai K."/>
            <person name="Sawayama S."/>
            <person name="Kitajima M."/>
            <person name="Okamoto A."/>
            <person name="Nakagawa S."/>
        </authorList>
    </citation>
    <scope>NUCLEOTIDE SEQUENCE [LARGE SCALE GENOMIC DNA]</scope>
    <source>
        <strain evidence="3 4">IC12</strain>
    </source>
</reference>
<proteinExistence type="inferred from homology"/>
<comment type="similarity">
    <text evidence="1">Belongs to the complex I 30 kDa subunit family.</text>
</comment>
<feature type="domain" description="NADH:ubiquinone oxidoreductase 30kDa subunit" evidence="2">
    <location>
        <begin position="32"/>
        <end position="149"/>
    </location>
</feature>
<dbReference type="Gene3D" id="3.30.460.80">
    <property type="entry name" value="NADH:ubiquinone oxidoreductase, 30kDa subunit"/>
    <property type="match status" value="1"/>
</dbReference>
<dbReference type="InterPro" id="IPR001268">
    <property type="entry name" value="NADH_UbQ_OxRdtase_30kDa_su"/>
</dbReference>
<dbReference type="PANTHER" id="PTHR10884">
    <property type="entry name" value="NADH DEHYDROGENASE UBIQUINONE IRON-SULFUR PROTEIN 3"/>
    <property type="match status" value="1"/>
</dbReference>
<name>A0AAU9DBR4_9FUSO</name>
<gene>
    <name evidence="3" type="ORF">HLVA_12940</name>
</gene>
<dbReference type="EMBL" id="AP027059">
    <property type="protein sequence ID" value="BDU50725.1"/>
    <property type="molecule type" value="Genomic_DNA"/>
</dbReference>
<evidence type="ECO:0000313" key="3">
    <source>
        <dbReference type="EMBL" id="BDU50725.1"/>
    </source>
</evidence>
<dbReference type="GO" id="GO:0008137">
    <property type="term" value="F:NADH dehydrogenase (ubiquinone) activity"/>
    <property type="evidence" value="ECO:0007669"/>
    <property type="project" value="InterPro"/>
</dbReference>
<sequence>MNSMNKIIEDIKSKYNVLNIEQPTKQQVSFDFESRDIHAILAYLKSIGWNQLTFLTCVDFIDDKEFQLVFILMNWETGITIQVRTRLDREKPLFKTIVPIFPGAKFYERDVHEFFGVEFEGNEDSKKGLFLELWDDIPPMRKDFDPQKYSDKKYAKRDYNVDFKKEGEER</sequence>
<protein>
    <submittedName>
        <fullName evidence="3">NADH dehydrogenase</fullName>
    </submittedName>
</protein>
<dbReference type="Proteomes" id="UP001321582">
    <property type="component" value="Chromosome"/>
</dbReference>
<organism evidence="3 4">
    <name type="scientific">Haliovirga abyssi</name>
    <dbReference type="NCBI Taxonomy" id="2996794"/>
    <lineage>
        <taxon>Bacteria</taxon>
        <taxon>Fusobacteriati</taxon>
        <taxon>Fusobacteriota</taxon>
        <taxon>Fusobacteriia</taxon>
        <taxon>Fusobacteriales</taxon>
        <taxon>Haliovirgaceae</taxon>
        <taxon>Haliovirga</taxon>
    </lineage>
</organism>
<accession>A0AAU9DBR4</accession>
<dbReference type="SUPFAM" id="SSF143243">
    <property type="entry name" value="Nqo5-like"/>
    <property type="match status" value="1"/>
</dbReference>
<dbReference type="InterPro" id="IPR037232">
    <property type="entry name" value="NADH_quin_OxRdtase_su_C/D-like"/>
</dbReference>
<evidence type="ECO:0000256" key="1">
    <source>
        <dbReference type="ARBA" id="ARBA00007569"/>
    </source>
</evidence>
<dbReference type="PANTHER" id="PTHR10884:SF14">
    <property type="entry name" value="NADH DEHYDROGENASE [UBIQUINONE] IRON-SULFUR PROTEIN 3, MITOCHONDRIAL"/>
    <property type="match status" value="1"/>
</dbReference>
<dbReference type="KEGG" id="haby:HLVA_12940"/>
<dbReference type="RefSeq" id="WP_307903582.1">
    <property type="nucleotide sequence ID" value="NZ_AP027059.1"/>
</dbReference>
<keyword evidence="4" id="KW-1185">Reference proteome</keyword>
<evidence type="ECO:0000313" key="4">
    <source>
        <dbReference type="Proteomes" id="UP001321582"/>
    </source>
</evidence>
<dbReference type="Pfam" id="PF00329">
    <property type="entry name" value="Complex1_30kDa"/>
    <property type="match status" value="1"/>
</dbReference>